<name>A0ABV0SAV6_9TELE</name>
<gene>
    <name evidence="2" type="ORF">XENOCAPTIV_017099</name>
</gene>
<evidence type="ECO:0000313" key="3">
    <source>
        <dbReference type="Proteomes" id="UP001434883"/>
    </source>
</evidence>
<evidence type="ECO:0000313" key="2">
    <source>
        <dbReference type="EMBL" id="MEQ2217629.1"/>
    </source>
</evidence>
<reference evidence="2 3" key="1">
    <citation type="submission" date="2021-06" db="EMBL/GenBank/DDBJ databases">
        <authorList>
            <person name="Palmer J.M."/>
        </authorList>
    </citation>
    <scope>NUCLEOTIDE SEQUENCE [LARGE SCALE GENOMIC DNA]</scope>
    <source>
        <strain evidence="2 3">XC_2019</strain>
        <tissue evidence="2">Muscle</tissue>
    </source>
</reference>
<keyword evidence="1" id="KW-0812">Transmembrane</keyword>
<accession>A0ABV0SAV6</accession>
<organism evidence="2 3">
    <name type="scientific">Xenoophorus captivus</name>
    <dbReference type="NCBI Taxonomy" id="1517983"/>
    <lineage>
        <taxon>Eukaryota</taxon>
        <taxon>Metazoa</taxon>
        <taxon>Chordata</taxon>
        <taxon>Craniata</taxon>
        <taxon>Vertebrata</taxon>
        <taxon>Euteleostomi</taxon>
        <taxon>Actinopterygii</taxon>
        <taxon>Neopterygii</taxon>
        <taxon>Teleostei</taxon>
        <taxon>Neoteleostei</taxon>
        <taxon>Acanthomorphata</taxon>
        <taxon>Ovalentaria</taxon>
        <taxon>Atherinomorphae</taxon>
        <taxon>Cyprinodontiformes</taxon>
        <taxon>Goodeidae</taxon>
        <taxon>Xenoophorus</taxon>
    </lineage>
</organism>
<feature type="transmembrane region" description="Helical" evidence="1">
    <location>
        <begin position="54"/>
        <end position="74"/>
    </location>
</feature>
<protein>
    <submittedName>
        <fullName evidence="2">Uncharacterized protein</fullName>
    </submittedName>
</protein>
<keyword evidence="1" id="KW-1133">Transmembrane helix</keyword>
<keyword evidence="1" id="KW-0472">Membrane</keyword>
<comment type="caution">
    <text evidence="2">The sequence shown here is derived from an EMBL/GenBank/DDBJ whole genome shotgun (WGS) entry which is preliminary data.</text>
</comment>
<keyword evidence="3" id="KW-1185">Reference proteome</keyword>
<dbReference type="EMBL" id="JAHRIN010075976">
    <property type="protein sequence ID" value="MEQ2217629.1"/>
    <property type="molecule type" value="Genomic_DNA"/>
</dbReference>
<dbReference type="Proteomes" id="UP001434883">
    <property type="component" value="Unassembled WGS sequence"/>
</dbReference>
<proteinExistence type="predicted"/>
<sequence>MIFITLKKVTLTILQYSCRRQFGFVAFRQMIRNMASLGDESISLLYAVNVLRTGFPAIFSSIFTSFGVAVLSSARKPKQDSKRNWAFASRFRKRNCKHYR</sequence>
<evidence type="ECO:0000256" key="1">
    <source>
        <dbReference type="SAM" id="Phobius"/>
    </source>
</evidence>